<comment type="caution">
    <text evidence="2">The sequence shown here is derived from an EMBL/GenBank/DDBJ whole genome shotgun (WGS) entry which is preliminary data.</text>
</comment>
<evidence type="ECO:0000259" key="1">
    <source>
        <dbReference type="Pfam" id="PF00696"/>
    </source>
</evidence>
<reference evidence="2 3" key="1">
    <citation type="submission" date="2024-11" db="EMBL/GenBank/DDBJ databases">
        <authorList>
            <person name="Kaparullina E.N."/>
            <person name="Delegan Y.A."/>
            <person name="Doronina N.V."/>
        </authorList>
    </citation>
    <scope>NUCLEOTIDE SEQUENCE [LARGE SCALE GENOMIC DNA]</scope>
    <source>
        <strain evidence="2 3">7sh_L</strain>
    </source>
</reference>
<dbReference type="SUPFAM" id="SSF53633">
    <property type="entry name" value="Carbamate kinase-like"/>
    <property type="match status" value="1"/>
</dbReference>
<dbReference type="RefSeq" id="WP_400879605.1">
    <property type="nucleotide sequence ID" value="NZ_JBIWXY010000001.1"/>
</dbReference>
<feature type="domain" description="Aspartate/glutamate/uridylate kinase" evidence="1">
    <location>
        <begin position="2"/>
        <end position="142"/>
    </location>
</feature>
<dbReference type="InterPro" id="IPR001048">
    <property type="entry name" value="Asp/Glu/Uridylate_kinase"/>
</dbReference>
<dbReference type="Gene3D" id="3.40.1160.10">
    <property type="entry name" value="Acetylglutamate kinase-like"/>
    <property type="match status" value="1"/>
</dbReference>
<keyword evidence="2" id="KW-0808">Transferase</keyword>
<name>A0ABW8GJ28_9PROT</name>
<accession>A0ABW8GJ28</accession>
<dbReference type="GO" id="GO:0016301">
    <property type="term" value="F:kinase activity"/>
    <property type="evidence" value="ECO:0007669"/>
    <property type="project" value="UniProtKB-KW"/>
</dbReference>
<organism evidence="2 3">
    <name type="scientific">Methylobacillus methanolivorans</name>
    <dbReference type="NCBI Taxonomy" id="1848927"/>
    <lineage>
        <taxon>Bacteria</taxon>
        <taxon>Pseudomonadati</taxon>
        <taxon>Pseudomonadota</taxon>
        <taxon>Betaproteobacteria</taxon>
        <taxon>Nitrosomonadales</taxon>
        <taxon>Methylophilaceae</taxon>
        <taxon>Methylobacillus</taxon>
    </lineage>
</organism>
<sequence>MWVIKLGGSLLGSSELNLWLDIVARHGDGKVLIVPGGGIFADAVRDAQISSGIDDATAHRMAVMAMDQYGVLMTGLSPRLVTAKSELEIAERGWQHRGIVWLPSDMICADESIPMNWGITSDSLAAYLAAKLNAEHLILVKSSRPDADQQVSLEKLTKEGFVDSAFGDHIAGQAFNTWVVGRQDCVAFNDGFSEAELERVGLPVRCAWN</sequence>
<gene>
    <name evidence="2" type="ORF">ACIKP9_04025</name>
</gene>
<evidence type="ECO:0000313" key="3">
    <source>
        <dbReference type="Proteomes" id="UP001617669"/>
    </source>
</evidence>
<proteinExistence type="predicted"/>
<protein>
    <submittedName>
        <fullName evidence="2">Uridylate kinase</fullName>
    </submittedName>
</protein>
<evidence type="ECO:0000313" key="2">
    <source>
        <dbReference type="EMBL" id="MFJ5445386.1"/>
    </source>
</evidence>
<dbReference type="Pfam" id="PF00696">
    <property type="entry name" value="AA_kinase"/>
    <property type="match status" value="1"/>
</dbReference>
<dbReference type="EMBL" id="JBIWXY010000001">
    <property type="protein sequence ID" value="MFJ5445386.1"/>
    <property type="molecule type" value="Genomic_DNA"/>
</dbReference>
<keyword evidence="3" id="KW-1185">Reference proteome</keyword>
<dbReference type="InterPro" id="IPR036393">
    <property type="entry name" value="AceGlu_kinase-like_sf"/>
</dbReference>
<dbReference type="Proteomes" id="UP001617669">
    <property type="component" value="Unassembled WGS sequence"/>
</dbReference>
<keyword evidence="2" id="KW-0418">Kinase</keyword>